<dbReference type="GO" id="GO:0030420">
    <property type="term" value="P:establishment of competence for transformation"/>
    <property type="evidence" value="ECO:0007669"/>
    <property type="project" value="InterPro"/>
</dbReference>
<proteinExistence type="predicted"/>
<evidence type="ECO:0000256" key="5">
    <source>
        <dbReference type="ARBA" id="ARBA00023136"/>
    </source>
</evidence>
<dbReference type="eggNOG" id="COG0658">
    <property type="taxonomic scope" value="Bacteria"/>
</dbReference>
<sequence>MVVSALSFLAGLMLVQQFPILPDVKWLIVGGVLVGIIAWLRYWRCLFFVVGVLWAIVFAMHRLSDRLPEQLEGVEVQVTGTIADLPEQDEKRVRFDFITRDGVYDANLPGAGAAIARDGVYAASQSGQQLPAKLRLSWYYPDQPIKAGQQWVFTVKLKRVHGTMNPGGFDYERWLFTEGVGATGYVRPSPKPVLLGRDSAWGSISVWRQSITDQLSSALGNSASLALIKALTIGDGNSVTQEQWEVFRKTGTTHLVVISGSHIGLIAGLVYFLILKLWARTGWLARSPQKVAAVSAVLVAIFYSGLAGFSVPTQRSVVMLSIAMAAIILQRNSRPFNTLSIALFAVLIVDPLAVLSAGFWLSFLAVSVIVYTVSGRLGKLGPVWGAIKINGVTSVGLSPLLLLFFQQVSLIAPLANLIAVPVISLLVVPLSLLAVIIMFILPTLASKLFFLVDTVLQGLWWLLAHLAEIPMASINHALPSYWALLFAVPGILLLLAPVGIPARWLSLVLFLPLVFTDVKQPEAGDINMTLLDVGQGLSAVVQTTHHLLVYDTGAKFSEQSDMGQSVLLPFLRSQGVAKINSLIISHGDNDHIGGAVSLMRGMDTEQVLTSVPQQLSEYAPIECVAGQSWLWDEVKFTVLAPRQSFVSENDNSCVLKIQSKHGAVLLTGDIEAAAESWLVETYGEALKADVLVAPHHGSKTSSTAGFLQAVQPGYVLIPAGYRNQFGHPHKDVLARYRQADALWLNSADSGAIVVNVKNNVLAVRGMRQTESKYWNIK</sequence>
<dbReference type="InterPro" id="IPR052159">
    <property type="entry name" value="Competence_DNA_uptake"/>
</dbReference>
<evidence type="ECO:0000256" key="4">
    <source>
        <dbReference type="ARBA" id="ARBA00022989"/>
    </source>
</evidence>
<evidence type="ECO:0000313" key="8">
    <source>
        <dbReference type="EMBL" id="EGW19881.1"/>
    </source>
</evidence>
<organism evidence="8 9">
    <name type="scientific">Methylobacter tundripaludum (strain ATCC BAA-1195 / DSM 17260 / SV96)</name>
    <dbReference type="NCBI Taxonomy" id="697282"/>
    <lineage>
        <taxon>Bacteria</taxon>
        <taxon>Pseudomonadati</taxon>
        <taxon>Pseudomonadota</taxon>
        <taxon>Gammaproteobacteria</taxon>
        <taxon>Methylococcales</taxon>
        <taxon>Methylococcaceae</taxon>
        <taxon>Methylobacter</taxon>
    </lineage>
</organism>
<accession>G3J2C5</accession>
<dbReference type="Gene3D" id="3.60.15.10">
    <property type="entry name" value="Ribonuclease Z/Hydroxyacylglutathione hydrolase-like"/>
    <property type="match status" value="1"/>
</dbReference>
<keyword evidence="4 6" id="KW-1133">Transmembrane helix</keyword>
<dbReference type="RefSeq" id="WP_006894091.1">
    <property type="nucleotide sequence ID" value="NZ_JH109154.1"/>
</dbReference>
<evidence type="ECO:0000256" key="6">
    <source>
        <dbReference type="SAM" id="Phobius"/>
    </source>
</evidence>
<comment type="subcellular location">
    <subcellularLocation>
        <location evidence="1">Cell membrane</location>
        <topology evidence="1">Multi-pass membrane protein</topology>
    </subcellularLocation>
</comment>
<keyword evidence="3 6" id="KW-0812">Transmembrane</keyword>
<dbReference type="InterPro" id="IPR025405">
    <property type="entry name" value="DUF4131"/>
</dbReference>
<feature type="transmembrane region" description="Helical" evidence="6">
    <location>
        <begin position="339"/>
        <end position="371"/>
    </location>
</feature>
<dbReference type="eggNOG" id="COG2333">
    <property type="taxonomic scope" value="Bacteria"/>
</dbReference>
<dbReference type="STRING" id="697282.Mettu_3001"/>
<feature type="transmembrane region" description="Helical" evidence="6">
    <location>
        <begin position="291"/>
        <end position="309"/>
    </location>
</feature>
<keyword evidence="9" id="KW-1185">Reference proteome</keyword>
<feature type="domain" description="Metallo-beta-lactamase" evidence="7">
    <location>
        <begin position="535"/>
        <end position="721"/>
    </location>
</feature>
<feature type="transmembrane region" description="Helical" evidence="6">
    <location>
        <begin position="255"/>
        <end position="279"/>
    </location>
</feature>
<feature type="transmembrane region" description="Helical" evidence="6">
    <location>
        <begin position="448"/>
        <end position="467"/>
    </location>
</feature>
<evidence type="ECO:0000259" key="7">
    <source>
        <dbReference type="SMART" id="SM00849"/>
    </source>
</evidence>
<evidence type="ECO:0000256" key="2">
    <source>
        <dbReference type="ARBA" id="ARBA00022475"/>
    </source>
</evidence>
<dbReference type="CDD" id="cd07731">
    <property type="entry name" value="ComA-like_MBL-fold"/>
    <property type="match status" value="1"/>
</dbReference>
<dbReference type="InterPro" id="IPR004797">
    <property type="entry name" value="Competence_ComEC/Rec2"/>
</dbReference>
<evidence type="ECO:0000256" key="1">
    <source>
        <dbReference type="ARBA" id="ARBA00004651"/>
    </source>
</evidence>
<dbReference type="PANTHER" id="PTHR30619">
    <property type="entry name" value="DNA INTERNALIZATION/COMPETENCE PROTEIN COMEC/REC2"/>
    <property type="match status" value="1"/>
</dbReference>
<dbReference type="NCBIfam" id="TIGR00360">
    <property type="entry name" value="ComEC_N-term"/>
    <property type="match status" value="1"/>
</dbReference>
<dbReference type="OrthoDB" id="9761531at2"/>
<dbReference type="InterPro" id="IPR035681">
    <property type="entry name" value="ComA-like_MBL"/>
</dbReference>
<reference evidence="8 9" key="1">
    <citation type="submission" date="2011-06" db="EMBL/GenBank/DDBJ databases">
        <title>Genomic sequence of Methylobacter tundripaludum SV96.</title>
        <authorList>
            <consortium name="US DOE Joint Genome Institute"/>
            <person name="Lucas S."/>
            <person name="Han J."/>
            <person name="Lapidus A."/>
            <person name="Cheng J.-F."/>
            <person name="Goodwin L."/>
            <person name="Pitluck S."/>
            <person name="Held B."/>
            <person name="Detter J.C."/>
            <person name="Han C."/>
            <person name="Tapia R."/>
            <person name="Land M."/>
            <person name="Hauser L."/>
            <person name="Kyrpides N."/>
            <person name="Ivanova N."/>
            <person name="Ovchinnikova G."/>
            <person name="Pagani I."/>
            <person name="Klotz M.G."/>
            <person name="Dispirito A.A."/>
            <person name="Murrell J.C."/>
            <person name="Dunfield P."/>
            <person name="Kalyuzhnaya M.G."/>
            <person name="Svenning M."/>
            <person name="Trotsenko Y.A."/>
            <person name="Stein L.Y."/>
            <person name="Woyke T."/>
        </authorList>
    </citation>
    <scope>NUCLEOTIDE SEQUENCE [LARGE SCALE GENOMIC DNA]</scope>
    <source>
        <strain evidence="9">ATCC BAA-1195 / DSM 17260 / SV96</strain>
    </source>
</reference>
<feature type="transmembrane region" description="Helical" evidence="6">
    <location>
        <begin position="41"/>
        <end position="60"/>
    </location>
</feature>
<name>G3J2C5_METTV</name>
<feature type="transmembrane region" description="Helical" evidence="6">
    <location>
        <begin position="417"/>
        <end position="441"/>
    </location>
</feature>
<dbReference type="InterPro" id="IPR001279">
    <property type="entry name" value="Metallo-B-lactamas"/>
</dbReference>
<protein>
    <submittedName>
        <fullName evidence="8">DNA internalization-related competence protein ComEC/Rec2</fullName>
    </submittedName>
</protein>
<dbReference type="InterPro" id="IPR036866">
    <property type="entry name" value="RibonucZ/Hydroxyglut_hydro"/>
</dbReference>
<keyword evidence="5 6" id="KW-0472">Membrane</keyword>
<evidence type="ECO:0000256" key="3">
    <source>
        <dbReference type="ARBA" id="ARBA00022692"/>
    </source>
</evidence>
<dbReference type="InterPro" id="IPR004477">
    <property type="entry name" value="ComEC_N"/>
</dbReference>
<evidence type="ECO:0000313" key="9">
    <source>
        <dbReference type="Proteomes" id="UP000004664"/>
    </source>
</evidence>
<feature type="transmembrane region" description="Helical" evidence="6">
    <location>
        <begin position="383"/>
        <end position="405"/>
    </location>
</feature>
<dbReference type="NCBIfam" id="TIGR00361">
    <property type="entry name" value="ComEC_Rec2"/>
    <property type="match status" value="1"/>
</dbReference>
<keyword evidence="2" id="KW-1003">Cell membrane</keyword>
<dbReference type="AlphaFoldDB" id="G3J2C5"/>
<feature type="transmembrane region" description="Helical" evidence="6">
    <location>
        <begin position="479"/>
        <end position="500"/>
    </location>
</feature>
<dbReference type="SUPFAM" id="SSF56281">
    <property type="entry name" value="Metallo-hydrolase/oxidoreductase"/>
    <property type="match status" value="1"/>
</dbReference>
<dbReference type="PANTHER" id="PTHR30619:SF1">
    <property type="entry name" value="RECOMBINATION PROTEIN 2"/>
    <property type="match status" value="1"/>
</dbReference>
<gene>
    <name evidence="8" type="ORF">Mettu_3001</name>
</gene>
<dbReference type="HOGENOM" id="CLU_010363_3_0_6"/>
<dbReference type="Pfam" id="PF03772">
    <property type="entry name" value="Competence"/>
    <property type="match status" value="1"/>
</dbReference>
<dbReference type="SMART" id="SM00849">
    <property type="entry name" value="Lactamase_B"/>
    <property type="match status" value="1"/>
</dbReference>
<dbReference type="EMBL" id="JH109154">
    <property type="protein sequence ID" value="EGW19881.1"/>
    <property type="molecule type" value="Genomic_DNA"/>
</dbReference>
<dbReference type="Proteomes" id="UP000004664">
    <property type="component" value="Unassembled WGS sequence"/>
</dbReference>
<dbReference type="GO" id="GO:0005886">
    <property type="term" value="C:plasma membrane"/>
    <property type="evidence" value="ECO:0007669"/>
    <property type="project" value="UniProtKB-SubCell"/>
</dbReference>
<dbReference type="Pfam" id="PF13567">
    <property type="entry name" value="DUF4131"/>
    <property type="match status" value="1"/>
</dbReference>
<dbReference type="Pfam" id="PF00753">
    <property type="entry name" value="Lactamase_B"/>
    <property type="match status" value="1"/>
</dbReference>